<dbReference type="AlphaFoldDB" id="A0A9X3UF14"/>
<gene>
    <name evidence="1" type="ORF">OQ273_05260</name>
</gene>
<proteinExistence type="predicted"/>
<dbReference type="Proteomes" id="UP001151234">
    <property type="component" value="Unassembled WGS sequence"/>
</dbReference>
<name>A0A9X3UF14_9HYPH</name>
<evidence type="ECO:0000313" key="1">
    <source>
        <dbReference type="EMBL" id="MDA5397978.1"/>
    </source>
</evidence>
<dbReference type="PANTHER" id="PTHR41729:SF1">
    <property type="entry name" value="GLUTAMYL-TRNA SYNTHETASE"/>
    <property type="match status" value="1"/>
</dbReference>
<keyword evidence="2" id="KW-1185">Reference proteome</keyword>
<dbReference type="RefSeq" id="WP_267989422.1">
    <property type="nucleotide sequence ID" value="NZ_JAPJZI010000001.1"/>
</dbReference>
<dbReference type="Pfam" id="PF13875">
    <property type="entry name" value="DUF4202"/>
    <property type="match status" value="1"/>
</dbReference>
<protein>
    <submittedName>
        <fullName evidence="1">DUF4202 domain-containing protein</fullName>
    </submittedName>
</protein>
<evidence type="ECO:0000313" key="2">
    <source>
        <dbReference type="Proteomes" id="UP001151234"/>
    </source>
</evidence>
<organism evidence="1 2">
    <name type="scientific">Hoeflea prorocentri</name>
    <dbReference type="NCBI Taxonomy" id="1922333"/>
    <lineage>
        <taxon>Bacteria</taxon>
        <taxon>Pseudomonadati</taxon>
        <taxon>Pseudomonadota</taxon>
        <taxon>Alphaproteobacteria</taxon>
        <taxon>Hyphomicrobiales</taxon>
        <taxon>Rhizobiaceae</taxon>
        <taxon>Hoeflea</taxon>
    </lineage>
</organism>
<sequence>MSGRFETVISAIDAANSDDPALKHDGNEEMPAALLYGRRMSAELELVDPGASELLKVAARGQHIERWKMPRNSYPEGRTGYLAWRKAQAVFHAQRVGQIMRDAGYDEADCDRAGTLLRKEGIKRDCEVQMLEDVICLVFLKWYFADFSREHSSEKVFRIVQKTARKMSDEVRTRVLREFDLPADLLPALQA</sequence>
<dbReference type="EMBL" id="JAPJZI010000001">
    <property type="protein sequence ID" value="MDA5397978.1"/>
    <property type="molecule type" value="Genomic_DNA"/>
</dbReference>
<comment type="caution">
    <text evidence="1">The sequence shown here is derived from an EMBL/GenBank/DDBJ whole genome shotgun (WGS) entry which is preliminary data.</text>
</comment>
<dbReference type="InterPro" id="IPR025255">
    <property type="entry name" value="DUF4202"/>
</dbReference>
<reference evidence="1" key="1">
    <citation type="submission" date="2022-11" db="EMBL/GenBank/DDBJ databases">
        <title>Draft genome sequence of Hoeflea poritis E7-10 and Hoeflea prorocentri PM5-8, separated from scleractinian coral Porites lutea and marine dinoflagellate.</title>
        <authorList>
            <person name="Zhang G."/>
            <person name="Wei Q."/>
            <person name="Cai L."/>
        </authorList>
    </citation>
    <scope>NUCLEOTIDE SEQUENCE</scope>
    <source>
        <strain evidence="1">PM5-8</strain>
    </source>
</reference>
<dbReference type="PANTHER" id="PTHR41729">
    <property type="entry name" value="GLUTAMYL-TRNA SYNTHETASE"/>
    <property type="match status" value="1"/>
</dbReference>
<accession>A0A9X3UF14</accession>